<keyword evidence="1" id="KW-0472">Membrane</keyword>
<geneLocation type="plasmid" evidence="4 5">
    <name>p1</name>
</geneLocation>
<feature type="transmembrane region" description="Helical" evidence="1">
    <location>
        <begin position="92"/>
        <end position="109"/>
    </location>
</feature>
<feature type="transmembrane region" description="Helical" evidence="1">
    <location>
        <begin position="66"/>
        <end position="86"/>
    </location>
</feature>
<feature type="transmembrane region" description="Helical" evidence="1">
    <location>
        <begin position="145"/>
        <end position="168"/>
    </location>
</feature>
<evidence type="ECO:0000256" key="2">
    <source>
        <dbReference type="SAM" id="SignalP"/>
    </source>
</evidence>
<dbReference type="Pfam" id="PF04955">
    <property type="entry name" value="HupE_UreJ"/>
    <property type="match status" value="1"/>
</dbReference>
<dbReference type="GeneID" id="56451238"/>
<evidence type="ECO:0000313" key="3">
    <source>
        <dbReference type="EMBL" id="MDX5952240.1"/>
    </source>
</evidence>
<evidence type="ECO:0000256" key="1">
    <source>
        <dbReference type="SAM" id="Phobius"/>
    </source>
</evidence>
<keyword evidence="6" id="KW-1185">Reference proteome</keyword>
<gene>
    <name evidence="4" type="ORF">D3868_18030</name>
    <name evidence="3" type="ORF">SIM66_13690</name>
</gene>
<dbReference type="Proteomes" id="UP001277471">
    <property type="component" value="Unassembled WGS sequence"/>
</dbReference>
<reference evidence="4 5" key="1">
    <citation type="submission" date="2018-09" db="EMBL/GenBank/DDBJ databases">
        <title>Whole genome based analysis of evolution and adaptive divergence in Indian and Brazilian strains of Azospirillum brasilense.</title>
        <authorList>
            <person name="Singh C."/>
            <person name="Tripathi A.K."/>
        </authorList>
    </citation>
    <scope>NUCLEOTIDE SEQUENCE [LARGE SCALE GENOMIC DNA]</scope>
    <source>
        <strain evidence="4 5">MTCC4038</strain>
        <plasmid evidence="4 5">p1</plasmid>
    </source>
</reference>
<protein>
    <submittedName>
        <fullName evidence="3">HupE/UreJ family protein</fullName>
    </submittedName>
    <submittedName>
        <fullName evidence="4">Urease accessory protein</fullName>
    </submittedName>
</protein>
<keyword evidence="1" id="KW-1133">Transmembrane helix</keyword>
<sequence>MKRFALASVTAAAALAALPNAALAHTFGAHDAGFVHGFMHPVGGWDHLLAMVAVGLWAAQRGGKALWALPTAFVGAMIGGGLLGLAGIDLPQVELGIVLSVVALGALIALQSRLPLLASAGVVALFAVFHGHAHGAEMPEAAQPLLYGLGFALSTALLHGAGIGAALSLRRFVEDRKGALALRGTGAVVGLAGVALLALG</sequence>
<evidence type="ECO:0000313" key="6">
    <source>
        <dbReference type="Proteomes" id="UP001277471"/>
    </source>
</evidence>
<feature type="transmembrane region" description="Helical" evidence="1">
    <location>
        <begin position="180"/>
        <end position="199"/>
    </location>
</feature>
<dbReference type="InterPro" id="IPR007038">
    <property type="entry name" value="HupE_UreJ"/>
</dbReference>
<feature type="transmembrane region" description="Helical" evidence="1">
    <location>
        <begin position="116"/>
        <end position="133"/>
    </location>
</feature>
<feature type="chain" id="PRO_5030012616" evidence="2">
    <location>
        <begin position="25"/>
        <end position="200"/>
    </location>
</feature>
<keyword evidence="2" id="KW-0732">Signal</keyword>
<dbReference type="EMBL" id="JAWXYC010000003">
    <property type="protein sequence ID" value="MDX5952240.1"/>
    <property type="molecule type" value="Genomic_DNA"/>
</dbReference>
<name>A0A0P0EEW3_AZOBR</name>
<feature type="transmembrane region" description="Helical" evidence="1">
    <location>
        <begin position="34"/>
        <end position="59"/>
    </location>
</feature>
<reference evidence="3 6" key="2">
    <citation type="submission" date="2023-11" db="EMBL/GenBank/DDBJ databases">
        <title>MicrobeMod: A computational toolkit for identifying prokaryotic methylation and restriction-modification with nanopore sequencing.</title>
        <authorList>
            <person name="Crits-Christoph A."/>
            <person name="Kang S.C."/>
            <person name="Lee H."/>
            <person name="Ostrov N."/>
        </authorList>
    </citation>
    <scope>NUCLEOTIDE SEQUENCE [LARGE SCALE GENOMIC DNA]</scope>
    <source>
        <strain evidence="3 6">ATCC 29145</strain>
    </source>
</reference>
<dbReference type="KEGG" id="abf:AMK58_19280"/>
<evidence type="ECO:0000313" key="5">
    <source>
        <dbReference type="Proteomes" id="UP000298774"/>
    </source>
</evidence>
<dbReference type="EMBL" id="CP032340">
    <property type="protein sequence ID" value="QCO11704.1"/>
    <property type="molecule type" value="Genomic_DNA"/>
</dbReference>
<keyword evidence="4" id="KW-0614">Plasmid</keyword>
<feature type="signal peptide" evidence="2">
    <location>
        <begin position="1"/>
        <end position="24"/>
    </location>
</feature>
<keyword evidence="1" id="KW-0812">Transmembrane</keyword>
<dbReference type="Proteomes" id="UP000298774">
    <property type="component" value="Plasmid p1"/>
</dbReference>
<accession>A0A0P0EEW3</accession>
<dbReference type="AlphaFoldDB" id="A0A0P0EEW3"/>
<proteinExistence type="predicted"/>
<evidence type="ECO:0000313" key="4">
    <source>
        <dbReference type="EMBL" id="QCO11704.1"/>
    </source>
</evidence>
<organism evidence="4 5">
    <name type="scientific">Azospirillum brasilense</name>
    <dbReference type="NCBI Taxonomy" id="192"/>
    <lineage>
        <taxon>Bacteria</taxon>
        <taxon>Pseudomonadati</taxon>
        <taxon>Pseudomonadota</taxon>
        <taxon>Alphaproteobacteria</taxon>
        <taxon>Rhodospirillales</taxon>
        <taxon>Azospirillaceae</taxon>
        <taxon>Azospirillum</taxon>
    </lineage>
</organism>
<dbReference type="RefSeq" id="WP_035678654.1">
    <property type="nucleotide sequence ID" value="NZ_CP012915.1"/>
</dbReference>
<dbReference type="PIRSF" id="PIRSF016919">
    <property type="entry name" value="HupE_UreJ"/>
    <property type="match status" value="1"/>
</dbReference>